<organism evidence="1 2">
    <name type="scientific">Actinocatenispora comari</name>
    <dbReference type="NCBI Taxonomy" id="2807577"/>
    <lineage>
        <taxon>Bacteria</taxon>
        <taxon>Bacillati</taxon>
        <taxon>Actinomycetota</taxon>
        <taxon>Actinomycetes</taxon>
        <taxon>Micromonosporales</taxon>
        <taxon>Micromonosporaceae</taxon>
        <taxon>Actinocatenispora</taxon>
    </lineage>
</organism>
<reference evidence="2" key="1">
    <citation type="journal article" date="2021" name="Int. J. Syst. Evol. Microbiol.">
        <title>Actinocatenispora comari sp. nov., an endophytic actinomycete isolated from aerial parts of Comarum salesowianum.</title>
        <authorList>
            <person name="Oyunbileg N."/>
            <person name="Iizaka Y."/>
            <person name="Hamada M."/>
            <person name="Davaapurev B.O."/>
            <person name="Fukumoto A."/>
            <person name="Tsetseg B."/>
            <person name="Kato F."/>
            <person name="Tamura T."/>
            <person name="Batkhuu J."/>
            <person name="Anzai Y."/>
        </authorList>
    </citation>
    <scope>NUCLEOTIDE SEQUENCE [LARGE SCALE GENOMIC DNA]</scope>
    <source>
        <strain evidence="2">NUM-2625</strain>
    </source>
</reference>
<dbReference type="EMBL" id="BOPO01000020">
    <property type="protein sequence ID" value="GIL26228.1"/>
    <property type="molecule type" value="Genomic_DNA"/>
</dbReference>
<name>A0A8J4EJU9_9ACTN</name>
<evidence type="ECO:0000313" key="1">
    <source>
        <dbReference type="EMBL" id="GIL26228.1"/>
    </source>
</evidence>
<dbReference type="AlphaFoldDB" id="A0A8J4EJU9"/>
<dbReference type="RefSeq" id="WP_207123921.1">
    <property type="nucleotide sequence ID" value="NZ_BOPO01000020.1"/>
</dbReference>
<proteinExistence type="predicted"/>
<protein>
    <submittedName>
        <fullName evidence="1">Uncharacterized protein</fullName>
    </submittedName>
</protein>
<sequence>MSRRVYHDEDGQPYYELICDGCRCRLACTDDSCYDWDLLRAVAESDGWDLAAARPTGPHRCRACALARSDAEPPQPAYA</sequence>
<comment type="caution">
    <text evidence="1">The sequence shown here is derived from an EMBL/GenBank/DDBJ whole genome shotgun (WGS) entry which is preliminary data.</text>
</comment>
<keyword evidence="2" id="KW-1185">Reference proteome</keyword>
<accession>A0A8J4EJU9</accession>
<dbReference type="Proteomes" id="UP000614996">
    <property type="component" value="Unassembled WGS sequence"/>
</dbReference>
<evidence type="ECO:0000313" key="2">
    <source>
        <dbReference type="Proteomes" id="UP000614996"/>
    </source>
</evidence>
<gene>
    <name evidence="1" type="ORF">NUM_14820</name>
</gene>